<reference evidence="1 2" key="1">
    <citation type="journal article" date="2020" name="ISME J.">
        <title>Comparative genomics reveals insights into cyanobacterial evolution and habitat adaptation.</title>
        <authorList>
            <person name="Chen M.Y."/>
            <person name="Teng W.K."/>
            <person name="Zhao L."/>
            <person name="Hu C.X."/>
            <person name="Zhou Y.K."/>
            <person name="Han B.P."/>
            <person name="Song L.R."/>
            <person name="Shu W.S."/>
        </authorList>
    </citation>
    <scope>NUCLEOTIDE SEQUENCE [LARGE SCALE GENOMIC DNA]</scope>
    <source>
        <strain evidence="1 2">FACHB-1040</strain>
    </source>
</reference>
<evidence type="ECO:0000313" key="2">
    <source>
        <dbReference type="Proteomes" id="UP000606721"/>
    </source>
</evidence>
<accession>A0ABR8BVM6</accession>
<organism evidence="1 2">
    <name type="scientific">Aphanizomenon flos-aquae FACHB-1040</name>
    <dbReference type="NCBI Taxonomy" id="2692887"/>
    <lineage>
        <taxon>Bacteria</taxon>
        <taxon>Bacillati</taxon>
        <taxon>Cyanobacteriota</taxon>
        <taxon>Cyanophyceae</taxon>
        <taxon>Nostocales</taxon>
        <taxon>Aphanizomenonaceae</taxon>
        <taxon>Aphanizomenon</taxon>
    </lineage>
</organism>
<evidence type="ECO:0000313" key="1">
    <source>
        <dbReference type="EMBL" id="MBD2278909.1"/>
    </source>
</evidence>
<dbReference type="RefSeq" id="WP_053541456.1">
    <property type="nucleotide sequence ID" value="NZ_JACJQT010000026.1"/>
</dbReference>
<comment type="caution">
    <text evidence="1">The sequence shown here is derived from an EMBL/GenBank/DDBJ whole genome shotgun (WGS) entry which is preliminary data.</text>
</comment>
<keyword evidence="2" id="KW-1185">Reference proteome</keyword>
<gene>
    <name evidence="1" type="ORF">H6F99_11585</name>
</gene>
<protein>
    <submittedName>
        <fullName evidence="1">Uncharacterized protein</fullName>
    </submittedName>
</protein>
<proteinExistence type="predicted"/>
<dbReference type="EMBL" id="JACJQT010000026">
    <property type="protein sequence ID" value="MBD2278909.1"/>
    <property type="molecule type" value="Genomic_DNA"/>
</dbReference>
<sequence length="125" mass="14299">MSKYIIFKAEDASAQQWEQMLLAHTGACTDILAEHYDSSKKTIPQPGYRLRDFHTVEKFIDPQFPGASTHSRVGDWEVTRVEEYIPNLPAGGFELVVICYCHYSPVITPLEPLSRLQFVQELQQV</sequence>
<dbReference type="Proteomes" id="UP000606721">
    <property type="component" value="Unassembled WGS sequence"/>
</dbReference>
<name>A0ABR8BVM6_APHFL</name>